<comment type="caution">
    <text evidence="2">The sequence shown here is derived from an EMBL/GenBank/DDBJ whole genome shotgun (WGS) entry which is preliminary data.</text>
</comment>
<reference evidence="3" key="1">
    <citation type="submission" date="2023-07" db="EMBL/GenBank/DDBJ databases">
        <title>30 novel species of actinomycetes from the DSMZ collection.</title>
        <authorList>
            <person name="Nouioui I."/>
        </authorList>
    </citation>
    <scope>NUCLEOTIDE SEQUENCE [LARGE SCALE GENOMIC DNA]</scope>
    <source>
        <strain evidence="3">DSM 41979</strain>
    </source>
</reference>
<name>A0ABU2R3G6_9ACTN</name>
<feature type="compositionally biased region" description="Basic and acidic residues" evidence="1">
    <location>
        <begin position="76"/>
        <end position="89"/>
    </location>
</feature>
<organism evidence="2 3">
    <name type="scientific">Streptomyces evansiae</name>
    <dbReference type="NCBI Taxonomy" id="3075535"/>
    <lineage>
        <taxon>Bacteria</taxon>
        <taxon>Bacillati</taxon>
        <taxon>Actinomycetota</taxon>
        <taxon>Actinomycetes</taxon>
        <taxon>Kitasatosporales</taxon>
        <taxon>Streptomycetaceae</taxon>
        <taxon>Streptomyces</taxon>
    </lineage>
</organism>
<feature type="compositionally biased region" description="Low complexity" evidence="1">
    <location>
        <begin position="90"/>
        <end position="116"/>
    </location>
</feature>
<evidence type="ECO:0000313" key="2">
    <source>
        <dbReference type="EMBL" id="MDT0410868.1"/>
    </source>
</evidence>
<keyword evidence="3" id="KW-1185">Reference proteome</keyword>
<evidence type="ECO:0000313" key="3">
    <source>
        <dbReference type="Proteomes" id="UP001183610"/>
    </source>
</evidence>
<dbReference type="Pfam" id="PF08811">
    <property type="entry name" value="DUF1800"/>
    <property type="match status" value="1"/>
</dbReference>
<proteinExistence type="predicted"/>
<dbReference type="RefSeq" id="WP_010268309.1">
    <property type="nucleotide sequence ID" value="NZ_JAVRET010000039.1"/>
</dbReference>
<sequence length="499" mass="53433">MAPTLDSRAHLTRLLQRAGFDAGGDAVDAAEKAGFDATLDRLLGAQDADDDSGSVPAPHFGPLPPRTSEAARRKKEGAGAKKREKEKKSAPAAPGDAASSGAPPSPRGTAGASPSPHGTEGTDPRKDPVRKHYRQVLRAQRKELTLWWLERMVATAQPWTEKRTLLWHNHWATSIQKVKSGAAMLQQNETLRRLGGGDFRTLARAMVVDPALMVWLDADGSTAKAPNENLGREFMELFVLGVGNYSETDVRQAAAALTGWTLDRHANPWKPVFRAARHAKGPETVVGRTADFTARSLVDHLVALPASHAHVAGRMWGALVSNENKPSASALARLVKAYGTERDTTALFRALFTDAAFADPANVLVKQPVEYVVGSLRALGVRPRDLPEKQRAALLLHTLTGLGQVPFAPDSVGGWPAGAAWLTTSAAQARIGFAQTLVRHADLGEIEKTAAKDRAELLARTLGVGEWGAATRGVLTAAARDPMRITALALTAPEHLVLR</sequence>
<dbReference type="Proteomes" id="UP001183610">
    <property type="component" value="Unassembled WGS sequence"/>
</dbReference>
<dbReference type="EMBL" id="JAVRET010000039">
    <property type="protein sequence ID" value="MDT0410868.1"/>
    <property type="molecule type" value="Genomic_DNA"/>
</dbReference>
<protein>
    <submittedName>
        <fullName evidence="2">DUF1800 family protein</fullName>
    </submittedName>
</protein>
<evidence type="ECO:0000256" key="1">
    <source>
        <dbReference type="SAM" id="MobiDB-lite"/>
    </source>
</evidence>
<feature type="region of interest" description="Disordered" evidence="1">
    <location>
        <begin position="46"/>
        <end position="130"/>
    </location>
</feature>
<accession>A0ABU2R3G6</accession>
<gene>
    <name evidence="2" type="ORF">RM698_17655</name>
</gene>
<dbReference type="InterPro" id="IPR014917">
    <property type="entry name" value="DUF1800"/>
</dbReference>